<keyword evidence="3" id="KW-1185">Reference proteome</keyword>
<dbReference type="Proteomes" id="UP001597419">
    <property type="component" value="Unassembled WGS sequence"/>
</dbReference>
<evidence type="ECO:0000256" key="1">
    <source>
        <dbReference type="SAM" id="Phobius"/>
    </source>
</evidence>
<dbReference type="PANTHER" id="PTHR34980:SF2">
    <property type="entry name" value="INNER MEMBRANE PROTEIN YHAH-RELATED"/>
    <property type="match status" value="1"/>
</dbReference>
<keyword evidence="1" id="KW-0472">Membrane</keyword>
<protein>
    <submittedName>
        <fullName evidence="2">DUF805 domain-containing protein</fullName>
    </submittedName>
</protein>
<accession>A0ABW5GIT0</accession>
<dbReference type="Pfam" id="PF05656">
    <property type="entry name" value="DUF805"/>
    <property type="match status" value="1"/>
</dbReference>
<comment type="caution">
    <text evidence="2">The sequence shown here is derived from an EMBL/GenBank/DDBJ whole genome shotgun (WGS) entry which is preliminary data.</text>
</comment>
<dbReference type="InterPro" id="IPR008523">
    <property type="entry name" value="DUF805"/>
</dbReference>
<evidence type="ECO:0000313" key="3">
    <source>
        <dbReference type="Proteomes" id="UP001597419"/>
    </source>
</evidence>
<reference evidence="3" key="1">
    <citation type="journal article" date="2019" name="Int. J. Syst. Evol. Microbiol.">
        <title>The Global Catalogue of Microorganisms (GCM) 10K type strain sequencing project: providing services to taxonomists for standard genome sequencing and annotation.</title>
        <authorList>
            <consortium name="The Broad Institute Genomics Platform"/>
            <consortium name="The Broad Institute Genome Sequencing Center for Infectious Disease"/>
            <person name="Wu L."/>
            <person name="Ma J."/>
        </authorList>
    </citation>
    <scope>NUCLEOTIDE SEQUENCE [LARGE SCALE GENOMIC DNA]</scope>
    <source>
        <strain evidence="3">CGMCC 4.7643</strain>
    </source>
</reference>
<name>A0ABW5GIT0_9PSEU</name>
<keyword evidence="1" id="KW-1133">Transmembrane helix</keyword>
<dbReference type="PANTHER" id="PTHR34980">
    <property type="entry name" value="INNER MEMBRANE PROTEIN-RELATED-RELATED"/>
    <property type="match status" value="1"/>
</dbReference>
<keyword evidence="1" id="KW-0812">Transmembrane</keyword>
<dbReference type="RefSeq" id="WP_345394215.1">
    <property type="nucleotide sequence ID" value="NZ_JBHSBK010000007.1"/>
</dbReference>
<gene>
    <name evidence="2" type="ORF">ACFSYJ_19165</name>
</gene>
<evidence type="ECO:0000313" key="2">
    <source>
        <dbReference type="EMBL" id="MFD2460734.1"/>
    </source>
</evidence>
<feature type="transmembrane region" description="Helical" evidence="1">
    <location>
        <begin position="12"/>
        <end position="33"/>
    </location>
</feature>
<dbReference type="EMBL" id="JBHUKU010000009">
    <property type="protein sequence ID" value="MFD2460734.1"/>
    <property type="molecule type" value="Genomic_DNA"/>
</dbReference>
<proteinExistence type="predicted"/>
<sequence>MIRRLHDTGRSGGWWFITWVPFGSIVLVVFLCLPSDYGVNRYGPEPDNVYRSRVARGEFRP</sequence>
<organism evidence="2 3">
    <name type="scientific">Amycolatopsis samaneae</name>
    <dbReference type="NCBI Taxonomy" id="664691"/>
    <lineage>
        <taxon>Bacteria</taxon>
        <taxon>Bacillati</taxon>
        <taxon>Actinomycetota</taxon>
        <taxon>Actinomycetes</taxon>
        <taxon>Pseudonocardiales</taxon>
        <taxon>Pseudonocardiaceae</taxon>
        <taxon>Amycolatopsis</taxon>
    </lineage>
</organism>